<sequence>MSHSQPPWASVRRSERLAGTPIVRRGAHWWMVSLSGTLLATDPAFTGELDRFAADLAAADQAVAALRATRTKPRKARS</sequence>
<accession>A0AAU8J3L0</accession>
<reference evidence="1" key="1">
    <citation type="submission" date="2024-06" db="EMBL/GenBank/DDBJ databases">
        <title>Streptomyces sp. strain HUAS MG91 genome sequences.</title>
        <authorList>
            <person name="Mo P."/>
        </authorList>
    </citation>
    <scope>NUCLEOTIDE SEQUENCE</scope>
    <source>
        <strain evidence="1">HUAS MG91</strain>
    </source>
</reference>
<protein>
    <submittedName>
        <fullName evidence="1">Uncharacterized protein</fullName>
    </submittedName>
</protein>
<dbReference type="KEGG" id="stac:ABII15_36100"/>
<dbReference type="RefSeq" id="WP_353946498.1">
    <property type="nucleotide sequence ID" value="NZ_CP159534.1"/>
</dbReference>
<gene>
    <name evidence="1" type="ORF">ABII15_36100</name>
</gene>
<organism evidence="1">
    <name type="scientific">Streptomyces tabacisoli</name>
    <dbReference type="NCBI Taxonomy" id="3156398"/>
    <lineage>
        <taxon>Bacteria</taxon>
        <taxon>Bacillati</taxon>
        <taxon>Actinomycetota</taxon>
        <taxon>Actinomycetes</taxon>
        <taxon>Kitasatosporales</taxon>
        <taxon>Streptomycetaceae</taxon>
        <taxon>Streptomyces</taxon>
    </lineage>
</organism>
<name>A0AAU8J3L0_9ACTN</name>
<proteinExistence type="predicted"/>
<dbReference type="EMBL" id="CP159534">
    <property type="protein sequence ID" value="XCJ75063.1"/>
    <property type="molecule type" value="Genomic_DNA"/>
</dbReference>
<dbReference type="AlphaFoldDB" id="A0AAU8J3L0"/>
<evidence type="ECO:0000313" key="1">
    <source>
        <dbReference type="EMBL" id="XCJ75063.1"/>
    </source>
</evidence>